<dbReference type="GO" id="GO:0004781">
    <property type="term" value="F:sulfate adenylyltransferase (ATP) activity"/>
    <property type="evidence" value="ECO:0007669"/>
    <property type="project" value="UniProtKB-EC"/>
</dbReference>
<dbReference type="InterPro" id="IPR020792">
    <property type="entry name" value="SO4_adenylyltransferase_pro"/>
</dbReference>
<dbReference type="InterPro" id="IPR014729">
    <property type="entry name" value="Rossmann-like_a/b/a_fold"/>
</dbReference>
<evidence type="ECO:0000256" key="4">
    <source>
        <dbReference type="ARBA" id="ARBA00022741"/>
    </source>
</evidence>
<evidence type="ECO:0000259" key="10">
    <source>
        <dbReference type="Pfam" id="PF14306"/>
    </source>
</evidence>
<gene>
    <name evidence="8 11" type="primary">sat</name>
    <name evidence="11" type="ORF">ACFSUB_00280</name>
</gene>
<protein>
    <recommendedName>
        <fullName evidence="8">Sulfate adenylyltransferase</fullName>
        <ecNumber evidence="8">2.7.7.4</ecNumber>
    </recommendedName>
    <alternativeName>
        <fullName evidence="8">ATP-sulfurylase</fullName>
    </alternativeName>
    <alternativeName>
        <fullName evidence="8">Sulfate adenylate transferase</fullName>
        <shortName evidence="8">SAT</shortName>
    </alternativeName>
</protein>
<comment type="pathway">
    <text evidence="1 8">Sulfur metabolism; hydrogen sulfide biosynthesis; sulfite from sulfate: step 1/3.</text>
</comment>
<dbReference type="Gene3D" id="3.40.50.620">
    <property type="entry name" value="HUPs"/>
    <property type="match status" value="1"/>
</dbReference>
<reference evidence="12" key="1">
    <citation type="journal article" date="2019" name="Int. J. Syst. Evol. Microbiol.">
        <title>The Global Catalogue of Microorganisms (GCM) 10K type strain sequencing project: providing services to taxonomists for standard genome sequencing and annotation.</title>
        <authorList>
            <consortium name="The Broad Institute Genomics Platform"/>
            <consortium name="The Broad Institute Genome Sequencing Center for Infectious Disease"/>
            <person name="Wu L."/>
            <person name="Ma J."/>
        </authorList>
    </citation>
    <scope>NUCLEOTIDE SEQUENCE [LARGE SCALE GENOMIC DNA]</scope>
    <source>
        <strain evidence="12">KCTC 33792</strain>
    </source>
</reference>
<evidence type="ECO:0000313" key="12">
    <source>
        <dbReference type="Proteomes" id="UP001597520"/>
    </source>
</evidence>
<comment type="similarity">
    <text evidence="6 8">Belongs to the sulfate adenylyltransferase family.</text>
</comment>
<evidence type="ECO:0000256" key="8">
    <source>
        <dbReference type="HAMAP-Rule" id="MF_00066"/>
    </source>
</evidence>
<evidence type="ECO:0000256" key="1">
    <source>
        <dbReference type="ARBA" id="ARBA00005048"/>
    </source>
</evidence>
<keyword evidence="5 8" id="KW-0067">ATP-binding</keyword>
<evidence type="ECO:0000256" key="3">
    <source>
        <dbReference type="ARBA" id="ARBA00022695"/>
    </source>
</evidence>
<dbReference type="NCBIfam" id="TIGR00339">
    <property type="entry name" value="sopT"/>
    <property type="match status" value="1"/>
</dbReference>
<keyword evidence="3 8" id="KW-0548">Nucleotidyltransferase</keyword>
<evidence type="ECO:0000259" key="9">
    <source>
        <dbReference type="Pfam" id="PF01747"/>
    </source>
</evidence>
<dbReference type="InterPro" id="IPR015947">
    <property type="entry name" value="PUA-like_sf"/>
</dbReference>
<dbReference type="Proteomes" id="UP001597520">
    <property type="component" value="Unassembled WGS sequence"/>
</dbReference>
<comment type="caution">
    <text evidence="11">The sequence shown here is derived from an EMBL/GenBank/DDBJ whole genome shotgun (WGS) entry which is preliminary data.</text>
</comment>
<feature type="domain" description="ATP-sulfurylase PUA-like" evidence="10">
    <location>
        <begin position="4"/>
        <end position="150"/>
    </location>
</feature>
<evidence type="ECO:0000256" key="7">
    <source>
        <dbReference type="ARBA" id="ARBA00049370"/>
    </source>
</evidence>
<feature type="domain" description="Sulphate adenylyltransferase catalytic" evidence="9">
    <location>
        <begin position="159"/>
        <end position="369"/>
    </location>
</feature>
<dbReference type="SUPFAM" id="SSF52374">
    <property type="entry name" value="Nucleotidylyl transferase"/>
    <property type="match status" value="1"/>
</dbReference>
<sequence>MPNGGTLINRKDFQRETSGIEAAVELDDIAVSDLELIANGAFSPLTGFLNKREYGSVVETMRLSDGTVWSIPITLPVDSQKAEELQSVKEARLVYQGTTYGVIDVEEIFTPDKENEAEKVYRTTDSGHAGVNNLYSRPDHYVAGDITLVKDIVHEQFDAYYIEPAQTRKTFEEKGWETVVGFQTRNPVHRAHEYIQKTALETVDGLFLNPLVGATKPGDIPADVRMESYEVLLKDYYPEQRTFLAVFPAAMRYAGPREAIFHAMVRKNYGCTHFIVGRDHAGVGDYYGTYDAQYIFREFTAEELGIKPLFFEHSFYCTKCENMASGKTCPHGKEHHVILSGTKVREMLKNGEMPPREFSRPEVVEVLIKGMQETVS</sequence>
<dbReference type="Gene3D" id="3.10.400.10">
    <property type="entry name" value="Sulfate adenylyltransferase"/>
    <property type="match status" value="1"/>
</dbReference>
<dbReference type="CDD" id="cd00517">
    <property type="entry name" value="ATPS"/>
    <property type="match status" value="1"/>
</dbReference>
<proteinExistence type="inferred from homology"/>
<comment type="catalytic activity">
    <reaction evidence="7 8">
        <text>sulfate + ATP + H(+) = adenosine 5'-phosphosulfate + diphosphate</text>
        <dbReference type="Rhea" id="RHEA:18133"/>
        <dbReference type="ChEBI" id="CHEBI:15378"/>
        <dbReference type="ChEBI" id="CHEBI:16189"/>
        <dbReference type="ChEBI" id="CHEBI:30616"/>
        <dbReference type="ChEBI" id="CHEBI:33019"/>
        <dbReference type="ChEBI" id="CHEBI:58243"/>
        <dbReference type="EC" id="2.7.7.4"/>
    </reaction>
</comment>
<organism evidence="11 12">
    <name type="scientific">Salibacterium lacus</name>
    <dbReference type="NCBI Taxonomy" id="1898109"/>
    <lineage>
        <taxon>Bacteria</taxon>
        <taxon>Bacillati</taxon>
        <taxon>Bacillota</taxon>
        <taxon>Bacilli</taxon>
        <taxon>Bacillales</taxon>
        <taxon>Bacillaceae</taxon>
    </lineage>
</organism>
<dbReference type="PANTHER" id="PTHR43509:SF1">
    <property type="entry name" value="SULFATE ADENYLYLTRANSFERASE"/>
    <property type="match status" value="1"/>
</dbReference>
<dbReference type="EMBL" id="JBHUML010000001">
    <property type="protein sequence ID" value="MFD2703902.1"/>
    <property type="molecule type" value="Genomic_DNA"/>
</dbReference>
<dbReference type="Pfam" id="PF14306">
    <property type="entry name" value="PUA_2"/>
    <property type="match status" value="1"/>
</dbReference>
<keyword evidence="12" id="KW-1185">Reference proteome</keyword>
<evidence type="ECO:0000313" key="11">
    <source>
        <dbReference type="EMBL" id="MFD2703902.1"/>
    </source>
</evidence>
<dbReference type="Pfam" id="PF01747">
    <property type="entry name" value="ATP-sulfurylase"/>
    <property type="match status" value="1"/>
</dbReference>
<evidence type="ECO:0000256" key="2">
    <source>
        <dbReference type="ARBA" id="ARBA00022679"/>
    </source>
</evidence>
<dbReference type="SUPFAM" id="SSF88697">
    <property type="entry name" value="PUA domain-like"/>
    <property type="match status" value="1"/>
</dbReference>
<accession>A0ABW5SVV6</accession>
<dbReference type="HAMAP" id="MF_00066">
    <property type="entry name" value="Sulf_adenylyltr"/>
    <property type="match status" value="1"/>
</dbReference>
<dbReference type="InterPro" id="IPR024951">
    <property type="entry name" value="Sulfurylase_cat_dom"/>
</dbReference>
<evidence type="ECO:0000256" key="5">
    <source>
        <dbReference type="ARBA" id="ARBA00022840"/>
    </source>
</evidence>
<keyword evidence="4 8" id="KW-0547">Nucleotide-binding</keyword>
<dbReference type="InterPro" id="IPR025980">
    <property type="entry name" value="ATP-Sase_PUA-like_dom"/>
</dbReference>
<dbReference type="EC" id="2.7.7.4" evidence="8"/>
<keyword evidence="2 8" id="KW-0808">Transferase</keyword>
<dbReference type="PANTHER" id="PTHR43509">
    <property type="match status" value="1"/>
</dbReference>
<dbReference type="InterPro" id="IPR002650">
    <property type="entry name" value="Sulphate_adenylyltransferase"/>
</dbReference>
<dbReference type="NCBIfam" id="NF003166">
    <property type="entry name" value="PRK04149.1"/>
    <property type="match status" value="1"/>
</dbReference>
<name>A0ABW5SVV6_9BACI</name>
<dbReference type="RefSeq" id="WP_380711211.1">
    <property type="nucleotide sequence ID" value="NZ_JBHUML010000001.1"/>
</dbReference>
<evidence type="ECO:0000256" key="6">
    <source>
        <dbReference type="ARBA" id="ARBA00037980"/>
    </source>
</evidence>